<dbReference type="PANTHER" id="PTHR22954:SF3">
    <property type="entry name" value="PROTEIN CBG08539"/>
    <property type="match status" value="1"/>
</dbReference>
<dbReference type="Proteomes" id="UP001235939">
    <property type="component" value="Chromosome 03"/>
</dbReference>
<feature type="region of interest" description="Disordered" evidence="1">
    <location>
        <begin position="19"/>
        <end position="51"/>
    </location>
</feature>
<dbReference type="InterPro" id="IPR005312">
    <property type="entry name" value="DUF1759"/>
</dbReference>
<evidence type="ECO:0000256" key="1">
    <source>
        <dbReference type="SAM" id="MobiDB-lite"/>
    </source>
</evidence>
<feature type="compositionally biased region" description="Basic and acidic residues" evidence="1">
    <location>
        <begin position="40"/>
        <end position="51"/>
    </location>
</feature>
<dbReference type="PANTHER" id="PTHR22954">
    <property type="entry name" value="RETROVIRAL PROTEASE-RELATED"/>
    <property type="match status" value="1"/>
</dbReference>
<gene>
    <name evidence="2" type="ORF">LAZ67_3004846</name>
</gene>
<keyword evidence="3" id="KW-1185">Reference proteome</keyword>
<dbReference type="EMBL" id="CP092865">
    <property type="protein sequence ID" value="UYV65608.1"/>
    <property type="molecule type" value="Genomic_DNA"/>
</dbReference>
<name>A0ABY6KCM7_9ARAC</name>
<dbReference type="Pfam" id="PF03564">
    <property type="entry name" value="DUF1759"/>
    <property type="match status" value="1"/>
</dbReference>
<reference evidence="2 3" key="1">
    <citation type="submission" date="2022-01" db="EMBL/GenBank/DDBJ databases">
        <title>A chromosomal length assembly of Cordylochernes scorpioides.</title>
        <authorList>
            <person name="Zeh D."/>
            <person name="Zeh J."/>
        </authorList>
    </citation>
    <scope>NUCLEOTIDE SEQUENCE [LARGE SCALE GENOMIC DNA]</scope>
    <source>
        <strain evidence="2">IN4F17</strain>
        <tissue evidence="2">Whole Body</tissue>
    </source>
</reference>
<protein>
    <submittedName>
        <fullName evidence="2">Uncharacterized protein</fullName>
    </submittedName>
</protein>
<evidence type="ECO:0000313" key="3">
    <source>
        <dbReference type="Proteomes" id="UP001235939"/>
    </source>
</evidence>
<evidence type="ECO:0000313" key="2">
    <source>
        <dbReference type="EMBL" id="UYV65608.1"/>
    </source>
</evidence>
<sequence>MQEAPLDVVVLSGSAVVGREEVAHEKEEGDSDGVGLAPTHPEEQVEHQDADEGVHQVQAVVVVAEGEPHQGEEEVLQKILSDKQLPESNVNLPKINLPIFNGDSANWLSFREIFNSTINSNQTLTEIQKFQYLNASVKGPAEKLIRGFPISDRNYQQAWDTLCNRFNNRRELAFSQINKIFSIRPLKSISTGSLYDILDVCNEGIRNLSVLGLEKNTLTDLILINFF</sequence>
<proteinExistence type="predicted"/>
<organism evidence="2 3">
    <name type="scientific">Cordylochernes scorpioides</name>
    <dbReference type="NCBI Taxonomy" id="51811"/>
    <lineage>
        <taxon>Eukaryota</taxon>
        <taxon>Metazoa</taxon>
        <taxon>Ecdysozoa</taxon>
        <taxon>Arthropoda</taxon>
        <taxon>Chelicerata</taxon>
        <taxon>Arachnida</taxon>
        <taxon>Pseudoscorpiones</taxon>
        <taxon>Cheliferoidea</taxon>
        <taxon>Chernetidae</taxon>
        <taxon>Cordylochernes</taxon>
    </lineage>
</organism>
<accession>A0ABY6KCM7</accession>